<keyword evidence="4" id="KW-0732">Signal</keyword>
<evidence type="ECO:0000259" key="16">
    <source>
        <dbReference type="PROSITE" id="PS50125"/>
    </source>
</evidence>
<keyword evidence="11 13" id="KW-0456">Lyase</keyword>
<evidence type="ECO:0000256" key="2">
    <source>
        <dbReference type="ARBA" id="ARBA00012202"/>
    </source>
</evidence>
<feature type="domain" description="Protein kinase" evidence="15">
    <location>
        <begin position="1"/>
        <end position="256"/>
    </location>
</feature>
<dbReference type="PROSITE" id="PS00452">
    <property type="entry name" value="GUANYLATE_CYCLASE_1"/>
    <property type="match status" value="1"/>
</dbReference>
<dbReference type="InterPro" id="IPR011009">
    <property type="entry name" value="Kinase-like_dom_sf"/>
</dbReference>
<dbReference type="GO" id="GO:0007168">
    <property type="term" value="P:receptor guanylyl cyclase signaling pathway"/>
    <property type="evidence" value="ECO:0007669"/>
    <property type="project" value="TreeGrafter"/>
</dbReference>
<comment type="subcellular location">
    <subcellularLocation>
        <location evidence="1">Membrane</location>
        <topology evidence="1">Single-pass type I membrane protein</topology>
    </subcellularLocation>
</comment>
<dbReference type="GO" id="GO:0005524">
    <property type="term" value="F:ATP binding"/>
    <property type="evidence" value="ECO:0007669"/>
    <property type="project" value="InterPro"/>
</dbReference>
<feature type="domain" description="Guanylate cyclase" evidence="16">
    <location>
        <begin position="323"/>
        <end position="453"/>
    </location>
</feature>
<evidence type="ECO:0000256" key="11">
    <source>
        <dbReference type="ARBA" id="ARBA00023239"/>
    </source>
</evidence>
<dbReference type="PANTHER" id="PTHR11920">
    <property type="entry name" value="GUANYLYL CYCLASE"/>
    <property type="match status" value="1"/>
</dbReference>
<dbReference type="EC" id="4.6.1.2" evidence="2 14"/>
<name>A0A812DQJ5_ACAPH</name>
<dbReference type="SMART" id="SM00044">
    <property type="entry name" value="CYCc"/>
    <property type="match status" value="1"/>
</dbReference>
<comment type="caution">
    <text evidence="17">The sequence shown here is derived from an EMBL/GenBank/DDBJ whole genome shotgun (WGS) entry which is preliminary data.</text>
</comment>
<dbReference type="InterPro" id="IPR001054">
    <property type="entry name" value="A/G_cyclase"/>
</dbReference>
<dbReference type="EMBL" id="CAHIKZ030004056">
    <property type="protein sequence ID" value="CAE1306690.1"/>
    <property type="molecule type" value="Genomic_DNA"/>
</dbReference>
<evidence type="ECO:0000313" key="17">
    <source>
        <dbReference type="EMBL" id="CAE1306690.1"/>
    </source>
</evidence>
<dbReference type="InterPro" id="IPR018297">
    <property type="entry name" value="A/G_cyclase_CS"/>
</dbReference>
<dbReference type="Pfam" id="PF07714">
    <property type="entry name" value="PK_Tyr_Ser-Thr"/>
    <property type="match status" value="1"/>
</dbReference>
<evidence type="ECO:0000256" key="7">
    <source>
        <dbReference type="ARBA" id="ARBA00023134"/>
    </source>
</evidence>
<dbReference type="GO" id="GO:0005525">
    <property type="term" value="F:GTP binding"/>
    <property type="evidence" value="ECO:0007669"/>
    <property type="project" value="UniProtKB-KW"/>
</dbReference>
<dbReference type="SUPFAM" id="SSF56112">
    <property type="entry name" value="Protein kinase-like (PK-like)"/>
    <property type="match status" value="1"/>
</dbReference>
<dbReference type="AlphaFoldDB" id="A0A812DQJ5"/>
<evidence type="ECO:0000256" key="10">
    <source>
        <dbReference type="ARBA" id="ARBA00023180"/>
    </source>
</evidence>
<evidence type="ECO:0000256" key="12">
    <source>
        <dbReference type="ARBA" id="ARBA00023293"/>
    </source>
</evidence>
<proteinExistence type="inferred from homology"/>
<keyword evidence="10" id="KW-0325">Glycoprotein</keyword>
<dbReference type="GO" id="GO:0005886">
    <property type="term" value="C:plasma membrane"/>
    <property type="evidence" value="ECO:0007669"/>
    <property type="project" value="TreeGrafter"/>
</dbReference>
<dbReference type="OrthoDB" id="1890790at2759"/>
<dbReference type="PANTHER" id="PTHR11920:SF507">
    <property type="entry name" value="GUANYLATE CYCLASE"/>
    <property type="match status" value="1"/>
</dbReference>
<gene>
    <name evidence="17" type="ORF">SPHA_58875</name>
</gene>
<dbReference type="PROSITE" id="PS50011">
    <property type="entry name" value="PROTEIN_KINASE_DOM"/>
    <property type="match status" value="1"/>
</dbReference>
<dbReference type="Gene3D" id="1.10.510.10">
    <property type="entry name" value="Transferase(Phosphotransferase) domain 1"/>
    <property type="match status" value="1"/>
</dbReference>
<accession>A0A812DQJ5</accession>
<evidence type="ECO:0000313" key="18">
    <source>
        <dbReference type="Proteomes" id="UP000597762"/>
    </source>
</evidence>
<keyword evidence="6" id="KW-1133">Transmembrane helix</keyword>
<evidence type="ECO:0000256" key="14">
    <source>
        <dbReference type="RuleBase" id="RU003431"/>
    </source>
</evidence>
<dbReference type="Pfam" id="PF00211">
    <property type="entry name" value="Guanylate_cyc"/>
    <property type="match status" value="1"/>
</dbReference>
<dbReference type="Gene3D" id="3.30.70.1230">
    <property type="entry name" value="Nucleotide cyclase"/>
    <property type="match status" value="1"/>
</dbReference>
<keyword evidence="5" id="KW-0547">Nucleotide-binding</keyword>
<dbReference type="PROSITE" id="PS50125">
    <property type="entry name" value="GUANYLATE_CYCLASE_2"/>
    <property type="match status" value="1"/>
</dbReference>
<evidence type="ECO:0000256" key="13">
    <source>
        <dbReference type="RuleBase" id="RU000405"/>
    </source>
</evidence>
<protein>
    <recommendedName>
        <fullName evidence="2 14">Guanylate cyclase</fullName>
        <ecNumber evidence="2 14">4.6.1.2</ecNumber>
    </recommendedName>
</protein>
<dbReference type="GO" id="GO:0001653">
    <property type="term" value="F:peptide receptor activity"/>
    <property type="evidence" value="ECO:0007669"/>
    <property type="project" value="TreeGrafter"/>
</dbReference>
<dbReference type="CDD" id="cd07302">
    <property type="entry name" value="CHD"/>
    <property type="match status" value="1"/>
</dbReference>
<evidence type="ECO:0000256" key="1">
    <source>
        <dbReference type="ARBA" id="ARBA00004479"/>
    </source>
</evidence>
<evidence type="ECO:0000256" key="3">
    <source>
        <dbReference type="ARBA" id="ARBA00022692"/>
    </source>
</evidence>
<evidence type="ECO:0000256" key="6">
    <source>
        <dbReference type="ARBA" id="ARBA00022989"/>
    </source>
</evidence>
<dbReference type="InterPro" id="IPR000719">
    <property type="entry name" value="Prot_kinase_dom"/>
</dbReference>
<keyword evidence="18" id="KW-1185">Reference proteome</keyword>
<keyword evidence="3" id="KW-0812">Transmembrane</keyword>
<dbReference type="GO" id="GO:0035556">
    <property type="term" value="P:intracellular signal transduction"/>
    <property type="evidence" value="ECO:0007669"/>
    <property type="project" value="InterPro"/>
</dbReference>
<dbReference type="FunFam" id="3.30.70.1230:FF:000004">
    <property type="entry name" value="Guanylate cyclase"/>
    <property type="match status" value="1"/>
</dbReference>
<evidence type="ECO:0000259" key="15">
    <source>
        <dbReference type="PROSITE" id="PS50011"/>
    </source>
</evidence>
<dbReference type="InterPro" id="IPR050401">
    <property type="entry name" value="Cyclic_nucleotide_synthase"/>
</dbReference>
<dbReference type="GO" id="GO:0004672">
    <property type="term" value="F:protein kinase activity"/>
    <property type="evidence" value="ECO:0007669"/>
    <property type="project" value="InterPro"/>
</dbReference>
<dbReference type="InterPro" id="IPR029787">
    <property type="entry name" value="Nucleotide_cyclase"/>
</dbReference>
<dbReference type="SUPFAM" id="SSF55073">
    <property type="entry name" value="Nucleotide cyclase"/>
    <property type="match status" value="1"/>
</dbReference>
<keyword evidence="8" id="KW-0472">Membrane</keyword>
<dbReference type="GO" id="GO:0004016">
    <property type="term" value="F:adenylate cyclase activity"/>
    <property type="evidence" value="ECO:0007669"/>
    <property type="project" value="TreeGrafter"/>
</dbReference>
<evidence type="ECO:0000256" key="5">
    <source>
        <dbReference type="ARBA" id="ARBA00022741"/>
    </source>
</evidence>
<sequence>MVELVKIRHRNLIIYGGACLTSPNVCLFLEVADKGSLNDILLNDSIDLGWEFKFSFMKDICSGMRFLHEKTSIGSHGRLKSHNCLIDSRWTVRISGFGAHTIRFGRFRLPGELKEDIKQLFWTPPELLENVTSLDDVKYGTVSGDSYSFSIVVTEIITRAEPYDYELEFISDKAILDMITDTDTRERKEATKIWEEIGGSDMFVCRPIIKDEYLPESGLQKKQFLKMLDDTWNESPSGRPTFERIGSNLNQIHPVKGELIDNLINLLESYSTNLEMIVVERTRELEVNKARAEQLLSQMLPRKVTAELKHGRKVPPEIFPTATVFFSDIVDFASICQESSPFQIVDFLNETYNAFDEVLDTYDVYKVETISDSYMVVSGVPERNGLQHASEIATMALNLMSTVTTFQIPHKPKATLQLRVGINSGPVVAGVVGMLMPRYCLFGDTVNTASRMESSSQALRIQLSESTAEILDELGGFHMESRGKREVKGRGLMSTYWLWGKDNFDMPLPDQSLALSLSQHKFK</sequence>
<evidence type="ECO:0000256" key="9">
    <source>
        <dbReference type="ARBA" id="ARBA00023170"/>
    </source>
</evidence>
<comment type="catalytic activity">
    <reaction evidence="14">
        <text>GTP = 3',5'-cyclic GMP + diphosphate</text>
        <dbReference type="Rhea" id="RHEA:13665"/>
        <dbReference type="ChEBI" id="CHEBI:33019"/>
        <dbReference type="ChEBI" id="CHEBI:37565"/>
        <dbReference type="ChEBI" id="CHEBI:57746"/>
        <dbReference type="EC" id="4.6.1.2"/>
    </reaction>
</comment>
<organism evidence="17 18">
    <name type="scientific">Acanthosepion pharaonis</name>
    <name type="common">Pharaoh cuttlefish</name>
    <name type="synonym">Sepia pharaonis</name>
    <dbReference type="NCBI Taxonomy" id="158019"/>
    <lineage>
        <taxon>Eukaryota</taxon>
        <taxon>Metazoa</taxon>
        <taxon>Spiralia</taxon>
        <taxon>Lophotrochozoa</taxon>
        <taxon>Mollusca</taxon>
        <taxon>Cephalopoda</taxon>
        <taxon>Coleoidea</taxon>
        <taxon>Decapodiformes</taxon>
        <taxon>Sepiida</taxon>
        <taxon>Sepiina</taxon>
        <taxon>Sepiidae</taxon>
        <taxon>Acanthosepion</taxon>
    </lineage>
</organism>
<keyword evidence="9" id="KW-0675">Receptor</keyword>
<dbReference type="Proteomes" id="UP000597762">
    <property type="component" value="Unassembled WGS sequence"/>
</dbReference>
<evidence type="ECO:0000256" key="8">
    <source>
        <dbReference type="ARBA" id="ARBA00023136"/>
    </source>
</evidence>
<keyword evidence="12 14" id="KW-0141">cGMP biosynthesis</keyword>
<reference evidence="17" key="1">
    <citation type="submission" date="2021-01" db="EMBL/GenBank/DDBJ databases">
        <authorList>
            <person name="Li R."/>
            <person name="Bekaert M."/>
        </authorList>
    </citation>
    <scope>NUCLEOTIDE SEQUENCE</scope>
    <source>
        <strain evidence="17">Farmed</strain>
    </source>
</reference>
<comment type="similarity">
    <text evidence="13">Belongs to the adenylyl cyclase class-4/guanylyl cyclase family.</text>
</comment>
<keyword evidence="7" id="KW-0342">GTP-binding</keyword>
<dbReference type="GO" id="GO:0004383">
    <property type="term" value="F:guanylate cyclase activity"/>
    <property type="evidence" value="ECO:0007669"/>
    <property type="project" value="UniProtKB-EC"/>
</dbReference>
<dbReference type="InterPro" id="IPR001245">
    <property type="entry name" value="Ser-Thr/Tyr_kinase_cat_dom"/>
</dbReference>
<evidence type="ECO:0000256" key="4">
    <source>
        <dbReference type="ARBA" id="ARBA00022729"/>
    </source>
</evidence>